<protein>
    <submittedName>
        <fullName evidence="1">Uncharacterized protein</fullName>
    </submittedName>
</protein>
<organism evidence="1 2">
    <name type="scientific">Phlebia brevispora</name>
    <dbReference type="NCBI Taxonomy" id="194682"/>
    <lineage>
        <taxon>Eukaryota</taxon>
        <taxon>Fungi</taxon>
        <taxon>Dikarya</taxon>
        <taxon>Basidiomycota</taxon>
        <taxon>Agaricomycotina</taxon>
        <taxon>Agaricomycetes</taxon>
        <taxon>Polyporales</taxon>
        <taxon>Meruliaceae</taxon>
        <taxon>Phlebia</taxon>
    </lineage>
</organism>
<keyword evidence="2" id="KW-1185">Reference proteome</keyword>
<sequence length="1214" mass="137095">MMAPKRQNSVISDELSHALRLHLDFAGAISFHRVYSDAPNPCLVLSDLGSIGLPLNPREAEIIKSRAEQYPFGTGEQTIIEKSARDMWQINADMVKFENPAWESWLKPVVHEICQTLDVHEAASRPKCELQKLLLYEAGSHLLPHVHTDKADRVFATVVIILPSKFTGGSTHVSYESMSADHDCSETSDVHTSVMAWYTNVAHEVKPLVSGYRLALSFNLIHTTAAPRPAPSTNNKVVAPLRKALLKWKADAGLSTPDKILYLLEYEYPQANLRASTLKGADAQRTAILRMLGEEVGFCLGLATVECHTTGVADEGRRSHEMPTWYCDTDVSSECSDTWGFDEIYGSKISITNFVDLDGESIDSKLKLDRNTDTAPEHDAFKVSLRSGVHYKQEVDHYSAFEAAMLERWYRRSVLVIWPKYANGIVTNDIDWECDNMNDEIDESDVATDELRTQVNYLLNRAATSWWDSSYLPEVICYAACQWDDIQLWNKAVDLCVEKKGLKTLDVPNIGLAIETFGFEKVKARLEMMIQQTPTHSLRRGEERGTLHLTLRYFILERYFVSGRYFSTQSTAPTPRKPVSHSSTDHIPDVEEIRRRCQEVFGKRACLWQAEFTRAILARKTDVVLEVATGMGKSLAFWLPVLFVPRGIQIIVTALNVLGQQNVEFLASHGISAVSIDGSLEHNQMKQAFVDLEVGKHRVLIISPEQLMKANGPFDPFFKKPEVQDNIISITFDEAHFISVWGELRPEYRDVGRLRYRLRRDIPFAIVSATLPPAILKDIAKVLHLRHDKLTFVTRSTDRPNIFLAVHKLVHPASSYLDLAMILPKERGQPPPKFIIFFNTVKKAMAATKVLWRLIGKEHSPEDRIKWFCSQMSEEYKKREIERFKAGELWGLCATEACGTGMDLRDVFFIGIYEAEKRDACGGWQKFGRGVRDAMLQGVAVLFTEAKFFDEDRERARKAAEVRAAKRKRAAADGHGKQTVKRRMVTAVGAEWVPGEIGRVGAGEEDDNEDLELEAGADVVDEDEALRERYALEGPNTVKKKREVPKLDQVLDDFINAGTRASIGCRRKPFTFYFNMDKAKAKSDHLLCDPTSPTGCSRCTPKAPTKCCDLHPGGKEYLDSILPRARLPEKSPKAPARSRLRKYQCNGMDYKLSDVLHDWRVAKTIEEFDEGTYHEFGASLVLPDDTMDRIVDCAHFNKVASVADLLRETKNMSL</sequence>
<accession>A0ACC1SD68</accession>
<name>A0ACC1SD68_9APHY</name>
<evidence type="ECO:0000313" key="1">
    <source>
        <dbReference type="EMBL" id="KAJ3537272.1"/>
    </source>
</evidence>
<gene>
    <name evidence="1" type="ORF">NM688_g6715</name>
</gene>
<reference evidence="1" key="1">
    <citation type="submission" date="2022-07" db="EMBL/GenBank/DDBJ databases">
        <title>Genome Sequence of Phlebia brevispora.</title>
        <authorList>
            <person name="Buettner E."/>
        </authorList>
    </citation>
    <scope>NUCLEOTIDE SEQUENCE</scope>
    <source>
        <strain evidence="1">MPL23</strain>
    </source>
</reference>
<evidence type="ECO:0000313" key="2">
    <source>
        <dbReference type="Proteomes" id="UP001148662"/>
    </source>
</evidence>
<proteinExistence type="predicted"/>
<dbReference type="EMBL" id="JANHOG010001425">
    <property type="protein sequence ID" value="KAJ3537272.1"/>
    <property type="molecule type" value="Genomic_DNA"/>
</dbReference>
<dbReference type="Proteomes" id="UP001148662">
    <property type="component" value="Unassembled WGS sequence"/>
</dbReference>
<comment type="caution">
    <text evidence="1">The sequence shown here is derived from an EMBL/GenBank/DDBJ whole genome shotgun (WGS) entry which is preliminary data.</text>
</comment>